<keyword evidence="9" id="KW-1185">Reference proteome</keyword>
<protein>
    <recommendedName>
        <fullName evidence="3">Lectin-like protein BA14k</fullName>
    </recommendedName>
</protein>
<comment type="caution">
    <text evidence="8">The sequence shown here is derived from an EMBL/GenBank/DDBJ whole genome shotgun (WGS) entry which is preliminary data.</text>
</comment>
<dbReference type="GO" id="GO:0016020">
    <property type="term" value="C:membrane"/>
    <property type="evidence" value="ECO:0007669"/>
    <property type="project" value="UniProtKB-SubCell"/>
</dbReference>
<sequence length="132" mass="13774">MMKLGTLVVAAITAGAMALSTVVPSIAAPLAPAARLQDQPTSVEHVQYRHWHGGPRYGYRGGYGYRDGYYHRDRGNGAAIIGGLAAGAIIGGAIAASQAKANNDAYCSQRFRTYDPASGTYIASGGVRRSCP</sequence>
<accession>A0A6P1BCS4</accession>
<gene>
    <name evidence="8" type="ORF">FNJ47_05875</name>
</gene>
<dbReference type="InterPro" id="IPR012413">
    <property type="entry name" value="BA14K"/>
</dbReference>
<feature type="signal peptide" evidence="7">
    <location>
        <begin position="1"/>
        <end position="27"/>
    </location>
</feature>
<evidence type="ECO:0000313" key="9">
    <source>
        <dbReference type="Proteomes" id="UP000468531"/>
    </source>
</evidence>
<dbReference type="RefSeq" id="WP_163151515.1">
    <property type="nucleotide sequence ID" value="NZ_VKHP01000013.1"/>
</dbReference>
<evidence type="ECO:0000256" key="5">
    <source>
        <dbReference type="ARBA" id="ARBA00022734"/>
    </source>
</evidence>
<feature type="chain" id="PRO_5026851392" description="Lectin-like protein BA14k" evidence="7">
    <location>
        <begin position="28"/>
        <end position="132"/>
    </location>
</feature>
<evidence type="ECO:0000256" key="7">
    <source>
        <dbReference type="SAM" id="SignalP"/>
    </source>
</evidence>
<dbReference type="Pfam" id="PF07886">
    <property type="entry name" value="BA14K"/>
    <property type="match status" value="1"/>
</dbReference>
<dbReference type="EMBL" id="VKHP01000013">
    <property type="protein sequence ID" value="NEU95371.1"/>
    <property type="molecule type" value="Genomic_DNA"/>
</dbReference>
<evidence type="ECO:0000256" key="3">
    <source>
        <dbReference type="ARBA" id="ARBA00020552"/>
    </source>
</evidence>
<evidence type="ECO:0000256" key="1">
    <source>
        <dbReference type="ARBA" id="ARBA00004167"/>
    </source>
</evidence>
<reference evidence="8 9" key="1">
    <citation type="journal article" date="2020" name="Arch. Microbiol.">
        <title>Bradyrhizobium uaiense sp. nov., a new highly efficient cowpea symbiont.</title>
        <authorList>
            <person name="Cabral Michel D."/>
            <person name="Azarias Guimaraes A."/>
            <person name="Martins da Costa E."/>
            <person name="Soares de Carvalho T."/>
            <person name="Balsanelli E."/>
            <person name="Willems A."/>
            <person name="Maltempi de Souza E."/>
            <person name="de Souza Moreira F.M."/>
        </authorList>
    </citation>
    <scope>NUCLEOTIDE SEQUENCE [LARGE SCALE GENOMIC DNA]</scope>
    <source>
        <strain evidence="8 9">UFLA 03-164</strain>
    </source>
</reference>
<keyword evidence="4" id="KW-0472">Membrane</keyword>
<comment type="function">
    <text evidence="6">Has immunoglobulin-binding and hemagglutination properties, and can bind to mannose. Essential for virulence. May be involved in LPS biosynthesis or polysaccharide transport.</text>
</comment>
<name>A0A6P1BCS4_9BRAD</name>
<evidence type="ECO:0000256" key="2">
    <source>
        <dbReference type="ARBA" id="ARBA00010270"/>
    </source>
</evidence>
<comment type="subcellular location">
    <subcellularLocation>
        <location evidence="1">Membrane</location>
        <topology evidence="1">Single-pass membrane protein</topology>
    </subcellularLocation>
</comment>
<comment type="similarity">
    <text evidence="2">Belongs to the BA14k family.</text>
</comment>
<keyword evidence="7" id="KW-0732">Signal</keyword>
<dbReference type="Proteomes" id="UP000468531">
    <property type="component" value="Unassembled WGS sequence"/>
</dbReference>
<dbReference type="AlphaFoldDB" id="A0A6P1BCS4"/>
<proteinExistence type="inferred from homology"/>
<evidence type="ECO:0000313" key="8">
    <source>
        <dbReference type="EMBL" id="NEU95371.1"/>
    </source>
</evidence>
<evidence type="ECO:0000256" key="6">
    <source>
        <dbReference type="ARBA" id="ARBA00025321"/>
    </source>
</evidence>
<keyword evidence="5" id="KW-0430">Lectin</keyword>
<evidence type="ECO:0000256" key="4">
    <source>
        <dbReference type="ARBA" id="ARBA00022475"/>
    </source>
</evidence>
<organism evidence="8 9">
    <name type="scientific">Bradyrhizobium uaiense</name>
    <dbReference type="NCBI Taxonomy" id="2594946"/>
    <lineage>
        <taxon>Bacteria</taxon>
        <taxon>Pseudomonadati</taxon>
        <taxon>Pseudomonadota</taxon>
        <taxon>Alphaproteobacteria</taxon>
        <taxon>Hyphomicrobiales</taxon>
        <taxon>Nitrobacteraceae</taxon>
        <taxon>Bradyrhizobium</taxon>
    </lineage>
</organism>
<keyword evidence="4" id="KW-1003">Cell membrane</keyword>
<dbReference type="GO" id="GO:0030246">
    <property type="term" value="F:carbohydrate binding"/>
    <property type="evidence" value="ECO:0007669"/>
    <property type="project" value="UniProtKB-KW"/>
</dbReference>